<name>A0A6N7WZT9_9FIRM</name>
<proteinExistence type="predicted"/>
<dbReference type="Pfam" id="PF12146">
    <property type="entry name" value="Hydrolase_4"/>
    <property type="match status" value="1"/>
</dbReference>
<dbReference type="Proteomes" id="UP000440713">
    <property type="component" value="Unassembled WGS sequence"/>
</dbReference>
<comment type="caution">
    <text evidence="2">The sequence shown here is derived from an EMBL/GenBank/DDBJ whole genome shotgun (WGS) entry which is preliminary data.</text>
</comment>
<feature type="domain" description="Serine aminopeptidase S33" evidence="1">
    <location>
        <begin position="36"/>
        <end position="305"/>
    </location>
</feature>
<evidence type="ECO:0000259" key="1">
    <source>
        <dbReference type="Pfam" id="PF12146"/>
    </source>
</evidence>
<evidence type="ECO:0000313" key="2">
    <source>
        <dbReference type="EMBL" id="MST62405.1"/>
    </source>
</evidence>
<accession>A0A6N7WZT9</accession>
<dbReference type="EMBL" id="VUNE01000002">
    <property type="protein sequence ID" value="MST62405.1"/>
    <property type="molecule type" value="Genomic_DNA"/>
</dbReference>
<sequence length="322" mass="37008">MIILCATEFTLREVLMKYFNRDNAKIYYKEWSCASTPKAVILIVHGMAEHISRYSDFANFLNKGEIDVLGMDLRAHGQTGSEMNSLGHFANDDWNNILKDIEYLLNIKKDEYHKKYGKNIPFFILGHSMGSFITRNFINEYDAKLSGIIIMGAGNADNPVLYNITRLITTFGEKKKIAKFVHKSAFKSNNDKISDPKTTFDWLSTDSNEVKKYIEDSFCGMYMTNGFYNEFMKGMQKISKLEKKNLHKKTLADTPILFISGKDDPVGGYGKFVESAREKYIRNGNKKTSLILYDGMRHEVLNEKDRARVYSDIKLFIENCIG</sequence>
<dbReference type="InterPro" id="IPR022742">
    <property type="entry name" value="Hydrolase_4"/>
</dbReference>
<evidence type="ECO:0000313" key="3">
    <source>
        <dbReference type="Proteomes" id="UP000440713"/>
    </source>
</evidence>
<gene>
    <name evidence="2" type="ORF">FYJ71_05365</name>
</gene>
<dbReference type="SUPFAM" id="SSF53474">
    <property type="entry name" value="alpha/beta-Hydrolases"/>
    <property type="match status" value="1"/>
</dbReference>
<dbReference type="Gene3D" id="3.40.50.1820">
    <property type="entry name" value="alpha/beta hydrolase"/>
    <property type="match status" value="1"/>
</dbReference>
<organism evidence="2 3">
    <name type="scientific">Peptostreptococcus porci</name>
    <dbReference type="NCBI Taxonomy" id="2652282"/>
    <lineage>
        <taxon>Bacteria</taxon>
        <taxon>Bacillati</taxon>
        <taxon>Bacillota</taxon>
        <taxon>Clostridia</taxon>
        <taxon>Peptostreptococcales</taxon>
        <taxon>Peptostreptococcaceae</taxon>
        <taxon>Peptostreptococcus</taxon>
    </lineage>
</organism>
<protein>
    <submittedName>
        <fullName evidence="2">Lysophospholipase</fullName>
    </submittedName>
</protein>
<reference evidence="2 3" key="1">
    <citation type="submission" date="2019-08" db="EMBL/GenBank/DDBJ databases">
        <title>In-depth cultivation of the pig gut microbiome towards novel bacterial diversity and tailored functional studies.</title>
        <authorList>
            <person name="Wylensek D."/>
            <person name="Hitch T.C.A."/>
            <person name="Clavel T."/>
        </authorList>
    </citation>
    <scope>NUCLEOTIDE SEQUENCE [LARGE SCALE GENOMIC DNA]</scope>
    <source>
        <strain evidence="2 3">WCA-SAB-591-4A-A</strain>
    </source>
</reference>
<keyword evidence="3" id="KW-1185">Reference proteome</keyword>
<dbReference type="InterPro" id="IPR051044">
    <property type="entry name" value="MAG_DAG_Lipase"/>
</dbReference>
<dbReference type="AlphaFoldDB" id="A0A6N7WZT9"/>
<dbReference type="PANTHER" id="PTHR11614">
    <property type="entry name" value="PHOSPHOLIPASE-RELATED"/>
    <property type="match status" value="1"/>
</dbReference>
<dbReference type="InterPro" id="IPR029058">
    <property type="entry name" value="AB_hydrolase_fold"/>
</dbReference>